<evidence type="ECO:0000256" key="7">
    <source>
        <dbReference type="SAM" id="Phobius"/>
    </source>
</evidence>
<gene>
    <name evidence="9" type="ORF">C2L71_00805</name>
</gene>
<feature type="transmembrane region" description="Helical" evidence="7">
    <location>
        <begin position="162"/>
        <end position="181"/>
    </location>
</feature>
<keyword evidence="3 7" id="KW-0812">Transmembrane</keyword>
<protein>
    <submittedName>
        <fullName evidence="9">MFS transporter</fullName>
    </submittedName>
</protein>
<feature type="transmembrane region" description="Helical" evidence="7">
    <location>
        <begin position="43"/>
        <end position="64"/>
    </location>
</feature>
<comment type="subcellular location">
    <subcellularLocation>
        <location evidence="1">Cell membrane</location>
        <topology evidence="1">Multi-pass membrane protein</topology>
    </subcellularLocation>
</comment>
<dbReference type="AlphaFoldDB" id="A0A2K2UEI9"/>
<dbReference type="GO" id="GO:0042128">
    <property type="term" value="P:nitrate assimilation"/>
    <property type="evidence" value="ECO:0007669"/>
    <property type="project" value="UniProtKB-KW"/>
</dbReference>
<feature type="transmembrane region" description="Helical" evidence="7">
    <location>
        <begin position="268"/>
        <end position="286"/>
    </location>
</feature>
<evidence type="ECO:0000256" key="4">
    <source>
        <dbReference type="ARBA" id="ARBA00022989"/>
    </source>
</evidence>
<evidence type="ECO:0000313" key="9">
    <source>
        <dbReference type="EMBL" id="PNV68560.1"/>
    </source>
</evidence>
<reference evidence="10" key="1">
    <citation type="submission" date="2018-01" db="EMBL/GenBank/DDBJ databases">
        <title>Rubneribacter badeniensis gen. nov., sp. nov., and Colonibacter rubneri, gen. nov., sp. nov., WGS of new members of the Eggerthellaceae.</title>
        <authorList>
            <person name="Danylec N."/>
            <person name="Stoll D.A."/>
            <person name="Doetsch A."/>
            <person name="Kulling S.E."/>
            <person name="Huch M."/>
        </authorList>
    </citation>
    <scope>NUCLEOTIDE SEQUENCE [LARGE SCALE GENOMIC DNA]</scope>
    <source>
        <strain evidence="10">ResAG-96</strain>
    </source>
</reference>
<dbReference type="InterPro" id="IPR020846">
    <property type="entry name" value="MFS_dom"/>
</dbReference>
<dbReference type="GO" id="GO:0005886">
    <property type="term" value="C:plasma membrane"/>
    <property type="evidence" value="ECO:0007669"/>
    <property type="project" value="UniProtKB-SubCell"/>
</dbReference>
<evidence type="ECO:0000256" key="5">
    <source>
        <dbReference type="ARBA" id="ARBA00023063"/>
    </source>
</evidence>
<feature type="transmembrane region" description="Helical" evidence="7">
    <location>
        <begin position="323"/>
        <end position="342"/>
    </location>
</feature>
<keyword evidence="10" id="KW-1185">Reference proteome</keyword>
<keyword evidence="4 7" id="KW-1133">Transmembrane helix</keyword>
<dbReference type="InterPro" id="IPR036259">
    <property type="entry name" value="MFS_trans_sf"/>
</dbReference>
<keyword evidence="6 7" id="KW-0472">Membrane</keyword>
<name>A0A2K2UEI9_9ACTN</name>
<dbReference type="InterPro" id="IPR044772">
    <property type="entry name" value="NO3_transporter"/>
</dbReference>
<dbReference type="OrthoDB" id="9771451at2"/>
<organism evidence="9 10">
    <name type="scientific">Enteroscipio rubneri</name>
    <dbReference type="NCBI Taxonomy" id="2070686"/>
    <lineage>
        <taxon>Bacteria</taxon>
        <taxon>Bacillati</taxon>
        <taxon>Actinomycetota</taxon>
        <taxon>Coriobacteriia</taxon>
        <taxon>Eggerthellales</taxon>
        <taxon>Eggerthellaceae</taxon>
        <taxon>Enteroscipio</taxon>
    </lineage>
</organism>
<feature type="transmembrane region" description="Helical" evidence="7">
    <location>
        <begin position="132"/>
        <end position="156"/>
    </location>
</feature>
<dbReference type="PROSITE" id="PS50850">
    <property type="entry name" value="MFS"/>
    <property type="match status" value="1"/>
</dbReference>
<feature type="transmembrane region" description="Helical" evidence="7">
    <location>
        <begin position="292"/>
        <end position="311"/>
    </location>
</feature>
<comment type="similarity">
    <text evidence="2">Belongs to the major facilitator superfamily. Nitrate/nitrite porter (TC 2.A.1.8) family.</text>
</comment>
<feature type="domain" description="Major facilitator superfamily (MFS) profile" evidence="8">
    <location>
        <begin position="5"/>
        <end position="380"/>
    </location>
</feature>
<evidence type="ECO:0000313" key="10">
    <source>
        <dbReference type="Proteomes" id="UP000236197"/>
    </source>
</evidence>
<dbReference type="Proteomes" id="UP000236197">
    <property type="component" value="Unassembled WGS sequence"/>
</dbReference>
<dbReference type="SUPFAM" id="SSF103473">
    <property type="entry name" value="MFS general substrate transporter"/>
    <property type="match status" value="1"/>
</dbReference>
<feature type="transmembrane region" description="Helical" evidence="7">
    <location>
        <begin position="96"/>
        <end position="120"/>
    </location>
</feature>
<feature type="transmembrane region" description="Helical" evidence="7">
    <location>
        <begin position="12"/>
        <end position="31"/>
    </location>
</feature>
<dbReference type="EMBL" id="PPEK01000001">
    <property type="protein sequence ID" value="PNV68560.1"/>
    <property type="molecule type" value="Genomic_DNA"/>
</dbReference>
<keyword evidence="5" id="KW-0534">Nitrate assimilation</keyword>
<evidence type="ECO:0000256" key="3">
    <source>
        <dbReference type="ARBA" id="ARBA00022692"/>
    </source>
</evidence>
<dbReference type="InterPro" id="IPR011701">
    <property type="entry name" value="MFS"/>
</dbReference>
<evidence type="ECO:0000259" key="8">
    <source>
        <dbReference type="PROSITE" id="PS50850"/>
    </source>
</evidence>
<dbReference type="GO" id="GO:0015112">
    <property type="term" value="F:nitrate transmembrane transporter activity"/>
    <property type="evidence" value="ECO:0007669"/>
    <property type="project" value="InterPro"/>
</dbReference>
<proteinExistence type="inferred from homology"/>
<dbReference type="Gene3D" id="1.20.1250.20">
    <property type="entry name" value="MFS general substrate transporter like domains"/>
    <property type="match status" value="1"/>
</dbReference>
<dbReference type="RefSeq" id="WP_103263886.1">
    <property type="nucleotide sequence ID" value="NZ_CABMLE010000001.1"/>
</dbReference>
<feature type="transmembrane region" description="Helical" evidence="7">
    <location>
        <begin position="71"/>
        <end position="90"/>
    </location>
</feature>
<evidence type="ECO:0000256" key="6">
    <source>
        <dbReference type="ARBA" id="ARBA00023136"/>
    </source>
</evidence>
<feature type="transmembrane region" description="Helical" evidence="7">
    <location>
        <begin position="354"/>
        <end position="373"/>
    </location>
</feature>
<feature type="transmembrane region" description="Helical" evidence="7">
    <location>
        <begin position="202"/>
        <end position="223"/>
    </location>
</feature>
<dbReference type="PANTHER" id="PTHR23515">
    <property type="entry name" value="HIGH-AFFINITY NITRATE TRANSPORTER 2.3"/>
    <property type="match status" value="1"/>
</dbReference>
<comment type="caution">
    <text evidence="9">The sequence shown here is derived from an EMBL/GenBank/DDBJ whole genome shotgun (WGS) entry which is preliminary data.</text>
</comment>
<evidence type="ECO:0000256" key="1">
    <source>
        <dbReference type="ARBA" id="ARBA00004651"/>
    </source>
</evidence>
<accession>A0A2K2UEI9</accession>
<dbReference type="Pfam" id="PF07690">
    <property type="entry name" value="MFS_1"/>
    <property type="match status" value="1"/>
</dbReference>
<sequence>MRARIQLPLQTADLIAGFMAWVILSSLLPAIKQDIAIPENQLALLTAVPVVLGSVLRVPFGYLADLLGARVMFTASFVLLLAPVWLISSATTWQELLVGGVFLGLGGAVFSIGVTSLPAYYPQERHGFVNGVYGFGNVGTALTTWLAPVAAAAFGWRAAAQLYLILLAAFAVLNFALGDRSEPRAKTPIMSQLRAIWRDSRLWKFSLFYFVTFGAFVALTVYLPNFLTSHYGLDGVTAGIATSAFIVTAAVVRVLGGWLADRFDCHRLLAGTFAAHIAGAVVLAAAPGLSLYLAGIYLIGAACGIGNGVVFKLVPSAFGKQAGLANGIVSMWGGLGGFFPPLVLSASLAAFGSYVPGFAAFALFAAACLAIAASMGKRLAPQEPPARGRR</sequence>
<evidence type="ECO:0000256" key="2">
    <source>
        <dbReference type="ARBA" id="ARBA00008432"/>
    </source>
</evidence>
<feature type="transmembrane region" description="Helical" evidence="7">
    <location>
        <begin position="235"/>
        <end position="256"/>
    </location>
</feature>